<name>A0A1T5HAT8_9BACT</name>
<keyword evidence="2" id="KW-0540">Nuclease</keyword>
<gene>
    <name evidence="2" type="ORF">SAMN05660293_05203</name>
</gene>
<feature type="domain" description="DUF559" evidence="1">
    <location>
        <begin position="86"/>
        <end position="190"/>
    </location>
</feature>
<dbReference type="Proteomes" id="UP000190897">
    <property type="component" value="Unassembled WGS sequence"/>
</dbReference>
<proteinExistence type="predicted"/>
<dbReference type="InterPro" id="IPR007569">
    <property type="entry name" value="DUF559"/>
</dbReference>
<dbReference type="PANTHER" id="PTHR38590">
    <property type="entry name" value="BLL0828 PROTEIN"/>
    <property type="match status" value="1"/>
</dbReference>
<evidence type="ECO:0000313" key="3">
    <source>
        <dbReference type="Proteomes" id="UP000190897"/>
    </source>
</evidence>
<keyword evidence="3" id="KW-1185">Reference proteome</keyword>
<dbReference type="GO" id="GO:0004519">
    <property type="term" value="F:endonuclease activity"/>
    <property type="evidence" value="ECO:0007669"/>
    <property type="project" value="UniProtKB-KW"/>
</dbReference>
<dbReference type="Gene3D" id="3.40.960.10">
    <property type="entry name" value="VSR Endonuclease"/>
    <property type="match status" value="1"/>
</dbReference>
<dbReference type="AlphaFoldDB" id="A0A1T5HAT8"/>
<dbReference type="EMBL" id="FUZA01000010">
    <property type="protein sequence ID" value="SKC17825.1"/>
    <property type="molecule type" value="Genomic_DNA"/>
</dbReference>
<evidence type="ECO:0000259" key="1">
    <source>
        <dbReference type="Pfam" id="PF04480"/>
    </source>
</evidence>
<organism evidence="2 3">
    <name type="scientific">Dyadobacter psychrophilus</name>
    <dbReference type="NCBI Taxonomy" id="651661"/>
    <lineage>
        <taxon>Bacteria</taxon>
        <taxon>Pseudomonadati</taxon>
        <taxon>Bacteroidota</taxon>
        <taxon>Cytophagia</taxon>
        <taxon>Cytophagales</taxon>
        <taxon>Spirosomataceae</taxon>
        <taxon>Dyadobacter</taxon>
    </lineage>
</organism>
<dbReference type="InterPro" id="IPR011335">
    <property type="entry name" value="Restrct_endonuc-II-like"/>
</dbReference>
<evidence type="ECO:0000313" key="2">
    <source>
        <dbReference type="EMBL" id="SKC17825.1"/>
    </source>
</evidence>
<keyword evidence="2" id="KW-0255">Endonuclease</keyword>
<dbReference type="Pfam" id="PF04480">
    <property type="entry name" value="DUF559"/>
    <property type="match status" value="1"/>
</dbReference>
<dbReference type="SUPFAM" id="SSF52980">
    <property type="entry name" value="Restriction endonuclease-like"/>
    <property type="match status" value="1"/>
</dbReference>
<dbReference type="STRING" id="651661.SAMN05660293_05203"/>
<sequence length="196" mass="23179">MISPLGAGGRSKPHTSKRNIHYFYNMISPFGGREQEQTPYQQRNIRYFYNTLSPLGAGGTSTMKTFTHTINFTPMMHYGASPLLFERAKQLRENETRAEKLLWARLRNKQLGAKFRRQHPLHFFIVDFYCHELKLVIELDGGIHFKEENQEYDRMRTELIAEFEIRVIRFRNEEIYSEIEIVIDLINKFIANSISQ</sequence>
<dbReference type="PANTHER" id="PTHR38590:SF1">
    <property type="entry name" value="BLL0828 PROTEIN"/>
    <property type="match status" value="1"/>
</dbReference>
<dbReference type="RefSeq" id="WP_229208566.1">
    <property type="nucleotide sequence ID" value="NZ_FUZA01000010.1"/>
</dbReference>
<accession>A0A1T5HAT8</accession>
<protein>
    <submittedName>
        <fullName evidence="2">Very-short-patch-repair endonuclease</fullName>
    </submittedName>
</protein>
<keyword evidence="2" id="KW-0378">Hydrolase</keyword>
<reference evidence="3" key="1">
    <citation type="submission" date="2017-02" db="EMBL/GenBank/DDBJ databases">
        <authorList>
            <person name="Varghese N."/>
            <person name="Submissions S."/>
        </authorList>
    </citation>
    <scope>NUCLEOTIDE SEQUENCE [LARGE SCALE GENOMIC DNA]</scope>
    <source>
        <strain evidence="3">DSM 22270</strain>
    </source>
</reference>
<dbReference type="InterPro" id="IPR047216">
    <property type="entry name" value="Endonuclease_DUF559_bact"/>
</dbReference>
<dbReference type="CDD" id="cd01038">
    <property type="entry name" value="Endonuclease_DUF559"/>
    <property type="match status" value="1"/>
</dbReference>